<evidence type="ECO:0000313" key="2">
    <source>
        <dbReference type="EMBL" id="GAA3716977.1"/>
    </source>
</evidence>
<dbReference type="EMBL" id="BAABEP010000005">
    <property type="protein sequence ID" value="GAA3716977.1"/>
    <property type="molecule type" value="Genomic_DNA"/>
</dbReference>
<dbReference type="RefSeq" id="WP_345642456.1">
    <property type="nucleotide sequence ID" value="NZ_BAABEP010000005.1"/>
</dbReference>
<feature type="domain" description="HTH cro/C1-type" evidence="1">
    <location>
        <begin position="41"/>
        <end position="88"/>
    </location>
</feature>
<gene>
    <name evidence="2" type="ORF">GCM10023082_13240</name>
</gene>
<dbReference type="Gene3D" id="3.30.450.180">
    <property type="match status" value="1"/>
</dbReference>
<sequence>MDEAEDRVNGEFSAFLRSRRARLAPRDAGLPAGLGPRRVPGLRREEVARLAGVSVDYYVRLERGRAAHVSDAVLDALARALRLDGTERAHLCTLAVPARRRSAGVPPGATEPPPVGSAQRVRPGLLRLLDTLGDTPALVLGRRYDVLASNRAARALYTDFEALPVRERNMVRFLFLDEAARTLYADWPAAARSTVAGLRLYAGRHPRDPGLAELAGELCDRDADFRRWWGEHDVHERCHGVKRYRHPLVGELVLGYEALAPTADADQVLGTHTAEPGSPSEGALRRLAALAAAPPPLS</sequence>
<organism evidence="2 3">
    <name type="scientific">Streptomyces tremellae</name>
    <dbReference type="NCBI Taxonomy" id="1124239"/>
    <lineage>
        <taxon>Bacteria</taxon>
        <taxon>Bacillati</taxon>
        <taxon>Actinomycetota</taxon>
        <taxon>Actinomycetes</taxon>
        <taxon>Kitasatosporales</taxon>
        <taxon>Streptomycetaceae</taxon>
        <taxon>Streptomyces</taxon>
    </lineage>
</organism>
<reference evidence="3" key="1">
    <citation type="journal article" date="2019" name="Int. J. Syst. Evol. Microbiol.">
        <title>The Global Catalogue of Microorganisms (GCM) 10K type strain sequencing project: providing services to taxonomists for standard genome sequencing and annotation.</title>
        <authorList>
            <consortium name="The Broad Institute Genomics Platform"/>
            <consortium name="The Broad Institute Genome Sequencing Center for Infectious Disease"/>
            <person name="Wu L."/>
            <person name="Ma J."/>
        </authorList>
    </citation>
    <scope>NUCLEOTIDE SEQUENCE [LARGE SCALE GENOMIC DNA]</scope>
    <source>
        <strain evidence="3">JCM 30846</strain>
    </source>
</reference>
<dbReference type="Pfam" id="PF17765">
    <property type="entry name" value="MLTR_LBD"/>
    <property type="match status" value="1"/>
</dbReference>
<evidence type="ECO:0000313" key="3">
    <source>
        <dbReference type="Proteomes" id="UP001499884"/>
    </source>
</evidence>
<dbReference type="Gene3D" id="1.10.260.40">
    <property type="entry name" value="lambda repressor-like DNA-binding domains"/>
    <property type="match status" value="1"/>
</dbReference>
<name>A0ABP7EDE7_9ACTN</name>
<keyword evidence="3" id="KW-1185">Reference proteome</keyword>
<protein>
    <submittedName>
        <fullName evidence="2">Helix-turn-helix transcriptional regulator</fullName>
    </submittedName>
</protein>
<dbReference type="InterPro" id="IPR001387">
    <property type="entry name" value="Cro/C1-type_HTH"/>
</dbReference>
<proteinExistence type="predicted"/>
<dbReference type="InterPro" id="IPR010982">
    <property type="entry name" value="Lambda_DNA-bd_dom_sf"/>
</dbReference>
<dbReference type="InterPro" id="IPR041413">
    <property type="entry name" value="MLTR_LBD"/>
</dbReference>
<dbReference type="Pfam" id="PF13560">
    <property type="entry name" value="HTH_31"/>
    <property type="match status" value="1"/>
</dbReference>
<dbReference type="SUPFAM" id="SSF47413">
    <property type="entry name" value="lambda repressor-like DNA-binding domains"/>
    <property type="match status" value="1"/>
</dbReference>
<dbReference type="PANTHER" id="PTHR35010">
    <property type="entry name" value="BLL4672 PROTEIN-RELATED"/>
    <property type="match status" value="1"/>
</dbReference>
<dbReference type="PANTHER" id="PTHR35010:SF2">
    <property type="entry name" value="BLL4672 PROTEIN"/>
    <property type="match status" value="1"/>
</dbReference>
<dbReference type="CDD" id="cd00093">
    <property type="entry name" value="HTH_XRE"/>
    <property type="match status" value="1"/>
</dbReference>
<dbReference type="SMART" id="SM00530">
    <property type="entry name" value="HTH_XRE"/>
    <property type="match status" value="1"/>
</dbReference>
<accession>A0ABP7EDE7</accession>
<comment type="caution">
    <text evidence="2">The sequence shown here is derived from an EMBL/GenBank/DDBJ whole genome shotgun (WGS) entry which is preliminary data.</text>
</comment>
<dbReference type="PROSITE" id="PS50943">
    <property type="entry name" value="HTH_CROC1"/>
    <property type="match status" value="1"/>
</dbReference>
<dbReference type="Proteomes" id="UP001499884">
    <property type="component" value="Unassembled WGS sequence"/>
</dbReference>
<evidence type="ECO:0000259" key="1">
    <source>
        <dbReference type="PROSITE" id="PS50943"/>
    </source>
</evidence>